<feature type="domain" description="Glycosyltransferase subfamily 4-like N-terminal" evidence="2">
    <location>
        <begin position="73"/>
        <end position="177"/>
    </location>
</feature>
<dbReference type="OrthoDB" id="9815351at2"/>
<protein>
    <submittedName>
        <fullName evidence="3">Glycosyl transferase family 1</fullName>
    </submittedName>
</protein>
<evidence type="ECO:0000313" key="3">
    <source>
        <dbReference type="EMBL" id="TLX45357.1"/>
    </source>
</evidence>
<feature type="domain" description="Glycosyl transferase family 1" evidence="1">
    <location>
        <begin position="191"/>
        <end position="355"/>
    </location>
</feature>
<dbReference type="Proteomes" id="UP000309186">
    <property type="component" value="Unassembled WGS sequence"/>
</dbReference>
<dbReference type="AlphaFoldDB" id="A0A5R9PYZ3"/>
<name>A0A5R9PYZ3_9GAMM</name>
<dbReference type="RefSeq" id="WP_138484301.1">
    <property type="nucleotide sequence ID" value="NZ_PPSW01000039.1"/>
</dbReference>
<dbReference type="PANTHER" id="PTHR45947">
    <property type="entry name" value="SULFOQUINOVOSYL TRANSFERASE SQD2"/>
    <property type="match status" value="1"/>
</dbReference>
<keyword evidence="3" id="KW-0808">Transferase</keyword>
<dbReference type="EMBL" id="PPSW01000039">
    <property type="protein sequence ID" value="TLX45357.1"/>
    <property type="molecule type" value="Genomic_DNA"/>
</dbReference>
<evidence type="ECO:0000259" key="1">
    <source>
        <dbReference type="Pfam" id="PF00534"/>
    </source>
</evidence>
<comment type="caution">
    <text evidence="3">The sequence shown here is derived from an EMBL/GenBank/DDBJ whole genome shotgun (WGS) entry which is preliminary data.</text>
</comment>
<reference evidence="3 4" key="1">
    <citation type="submission" date="2018-01" db="EMBL/GenBank/DDBJ databases">
        <title>Co-occurrence of chitin degradation, pigmentation and bioactivity in marine Pseudoalteromonas.</title>
        <authorList>
            <person name="Paulsen S."/>
            <person name="Gram L."/>
            <person name="Machado H."/>
        </authorList>
    </citation>
    <scope>NUCLEOTIDE SEQUENCE [LARGE SCALE GENOMIC DNA]</scope>
    <source>
        <strain evidence="3 4">S3663</strain>
    </source>
</reference>
<proteinExistence type="predicted"/>
<dbReference type="GO" id="GO:0016757">
    <property type="term" value="F:glycosyltransferase activity"/>
    <property type="evidence" value="ECO:0007669"/>
    <property type="project" value="InterPro"/>
</dbReference>
<dbReference type="InterPro" id="IPR050194">
    <property type="entry name" value="Glycosyltransferase_grp1"/>
</dbReference>
<accession>A0A5R9PYZ3</accession>
<dbReference type="SUPFAM" id="SSF53756">
    <property type="entry name" value="UDP-Glycosyltransferase/glycogen phosphorylase"/>
    <property type="match status" value="1"/>
</dbReference>
<dbReference type="Pfam" id="PF00534">
    <property type="entry name" value="Glycos_transf_1"/>
    <property type="match status" value="1"/>
</dbReference>
<organism evidence="3 4">
    <name type="scientific">Pseudoalteromonas phenolica</name>
    <dbReference type="NCBI Taxonomy" id="161398"/>
    <lineage>
        <taxon>Bacteria</taxon>
        <taxon>Pseudomonadati</taxon>
        <taxon>Pseudomonadota</taxon>
        <taxon>Gammaproteobacteria</taxon>
        <taxon>Alteromonadales</taxon>
        <taxon>Pseudoalteromonadaceae</taxon>
        <taxon>Pseudoalteromonas</taxon>
    </lineage>
</organism>
<evidence type="ECO:0000313" key="4">
    <source>
        <dbReference type="Proteomes" id="UP000309186"/>
    </source>
</evidence>
<dbReference type="Pfam" id="PF13439">
    <property type="entry name" value="Glyco_transf_4"/>
    <property type="match status" value="1"/>
</dbReference>
<gene>
    <name evidence="3" type="ORF">C1E24_19340</name>
</gene>
<dbReference type="PANTHER" id="PTHR45947:SF3">
    <property type="entry name" value="SULFOQUINOVOSYL TRANSFERASE SQD2"/>
    <property type="match status" value="1"/>
</dbReference>
<dbReference type="InterPro" id="IPR001296">
    <property type="entry name" value="Glyco_trans_1"/>
</dbReference>
<evidence type="ECO:0000259" key="2">
    <source>
        <dbReference type="Pfam" id="PF13439"/>
    </source>
</evidence>
<dbReference type="InterPro" id="IPR028098">
    <property type="entry name" value="Glyco_trans_4-like_N"/>
</dbReference>
<dbReference type="Gene3D" id="3.40.50.2000">
    <property type="entry name" value="Glycogen Phosphorylase B"/>
    <property type="match status" value="2"/>
</dbReference>
<sequence length="378" mass="43333">MNNLHISLTEMKNESRVLKQTSSIYSSESFENVFVASLWGESLALEEDLDGINLKRFDLKTRNFGNNLVVQLLKYFEFGLSIFSRYRKESIGIITIHSLALLPIGVILKFLYGAKLIYDAHELETEKNGLHGIRKILSKKVEKLLIRFVDHTVVVSKSIERWYKKHYPNSKVTVVFNAPIVKNVQKTTLLRDRFDIQPDTKLYIYQGGLKPGSGVEQILEVFKKTKKNVAVVFMGYGVSEGDIIESSKEHENIYYLPAVAPSEVLSYTSSADIGLSFVEAVCLSYSYCMPNKVFEYLASGLPVIVSDCIDMKSFIQEHDNSIGWYSENFSVSELTRLIEQTSNIDTSTYREQCRKVSEKYKWQHQEKVLLEIYQSMVE</sequence>